<keyword evidence="8" id="KW-0175">Coiled coil</keyword>
<keyword evidence="5 7" id="KW-0694">RNA-binding</keyword>
<comment type="function">
    <text evidence="7">Acts as a ribosome collision sensor, splitting the ribosome into its 2 subunits. Detects stalled/collided 70S ribosomes which it binds and splits by an ATP-hydrolysis driven conformational change. Acts upstream of the ribosome quality control system (RQC), a ribosome-associated complex that mediates the extraction of incompletely synthesized nascent chains from stalled ribosomes and their subsequent degradation. Probably generates substrates for RQC.</text>
</comment>
<dbReference type="InterPro" id="IPR000432">
    <property type="entry name" value="DNA_mismatch_repair_MutS_C"/>
</dbReference>
<dbReference type="GO" id="GO:0072344">
    <property type="term" value="P:rescue of stalled ribosome"/>
    <property type="evidence" value="ECO:0007669"/>
    <property type="project" value="UniProtKB-UniRule"/>
</dbReference>
<evidence type="ECO:0000256" key="1">
    <source>
        <dbReference type="ARBA" id="ARBA00022730"/>
    </source>
</evidence>
<dbReference type="Pfam" id="PF00488">
    <property type="entry name" value="MutS_V"/>
    <property type="match status" value="1"/>
</dbReference>
<dbReference type="InterPro" id="IPR005747">
    <property type="entry name" value="MutS2"/>
</dbReference>
<feature type="coiled-coil region" evidence="8">
    <location>
        <begin position="510"/>
        <end position="562"/>
    </location>
</feature>
<evidence type="ECO:0000256" key="6">
    <source>
        <dbReference type="ARBA" id="ARBA00023125"/>
    </source>
</evidence>
<evidence type="ECO:0000256" key="3">
    <source>
        <dbReference type="ARBA" id="ARBA00022801"/>
    </source>
</evidence>
<keyword evidence="7" id="KW-0540">Nuclease</keyword>
<dbReference type="GO" id="GO:0043023">
    <property type="term" value="F:ribosomal large subunit binding"/>
    <property type="evidence" value="ECO:0007669"/>
    <property type="project" value="UniProtKB-UniRule"/>
</dbReference>
<sequence length="764" mass="89017">MLKSLNKLDWLRILNHLNNFLYSDFSKERCQNLVPFFSYEEAIKAQEKTKFIWDLLEKGEKLELNFLKSLKNLFEKASKRGFFLPIELSEIKKWFLTLEKLIPYLENSPFSHLKTLYEEIKEIDLYLNRVLDWEKAEIKDRASYNLFIIRKKLKEAKEILLNRLEKIRENLFKKGYLQENLFTQKEGRYVLPVKVEYKNKVKGILHEISQSGATVFIEPASIISLSNEIENLRHIEQREIVKILKEVSQEIFSRSYSFFNLEDSYADFEITFAKASLGKTYKGKFPLLKKEGSIKIRSGIHPLLLLKESSTSKAVFNDFIIEKGLLISGPNLGGKTVSLKTIGILTLMGQSGFPIPAEEAEIPLFSKIFVDLGDDQDIIEGESSFSSHLKNLKEILDKADETTLVLLDEPGKGTNPEEGIALVVAIINELLKRKTKVIVTTHSQFLKTLSLKMKDLKLATMEYDLETKEPTYKIIYNVWGESLAFDLAKKIGFSEEILSEAISYLKNREYWEWYKIVEKERKKLKELEEEFNLKLKNLESKERELEEKKKELKNLYEKKIEELISIWNEEFKKIIEGIKKGSTGYRKAIQNFEDFVNKFLESSAREEEIKEGDKVFVLPFKKEGKVLKVKDKMVEVKLGNFKIEVPKGNIIKDYSEMKQPPFKYFKPKDLEDFQKFYEKIEKKEILKLMGLTVEEALEEIEKTLNKAFLEGASKVYLIHGHGTGRLRESVREYLKNHPLVKNFKFADPMEGGTGVTIVYLEEKN</sequence>
<comment type="caution">
    <text evidence="10">The sequence shown here is derived from an EMBL/GenBank/DDBJ whole genome shotgun (WGS) entry which is preliminary data.</text>
</comment>
<dbReference type="GO" id="GO:0019843">
    <property type="term" value="F:rRNA binding"/>
    <property type="evidence" value="ECO:0007669"/>
    <property type="project" value="UniProtKB-UniRule"/>
</dbReference>
<proteinExistence type="inferred from homology"/>
<dbReference type="InterPro" id="IPR027417">
    <property type="entry name" value="P-loop_NTPase"/>
</dbReference>
<dbReference type="GO" id="GO:0006298">
    <property type="term" value="P:mismatch repair"/>
    <property type="evidence" value="ECO:0007669"/>
    <property type="project" value="InterPro"/>
</dbReference>
<dbReference type="InterPro" id="IPR002625">
    <property type="entry name" value="Smr_dom"/>
</dbReference>
<dbReference type="GO" id="GO:0045910">
    <property type="term" value="P:negative regulation of DNA recombination"/>
    <property type="evidence" value="ECO:0007669"/>
    <property type="project" value="InterPro"/>
</dbReference>
<keyword evidence="3 7" id="KW-0378">Hydrolase</keyword>
<evidence type="ECO:0000256" key="8">
    <source>
        <dbReference type="SAM" id="Coils"/>
    </source>
</evidence>
<feature type="binding site" evidence="7">
    <location>
        <begin position="329"/>
        <end position="336"/>
    </location>
    <ligand>
        <name>ATP</name>
        <dbReference type="ChEBI" id="CHEBI:30616"/>
    </ligand>
</feature>
<name>A0A7V6CEC5_9BACT</name>
<dbReference type="InterPro" id="IPR046893">
    <property type="entry name" value="MSSS"/>
</dbReference>
<dbReference type="SMART" id="SM00463">
    <property type="entry name" value="SMR"/>
    <property type="match status" value="1"/>
</dbReference>
<keyword evidence="7" id="KW-0255">Endonuclease</keyword>
<dbReference type="SUPFAM" id="SSF52540">
    <property type="entry name" value="P-loop containing nucleoside triphosphate hydrolases"/>
    <property type="match status" value="1"/>
</dbReference>
<gene>
    <name evidence="7" type="primary">mutS2</name>
    <name evidence="7" type="synonym">rqcU</name>
    <name evidence="10" type="ORF">ENM15_07860</name>
</gene>
<organism evidence="10">
    <name type="scientific">Thermodesulfobacterium geofontis</name>
    <dbReference type="NCBI Taxonomy" id="1295609"/>
    <lineage>
        <taxon>Bacteria</taxon>
        <taxon>Pseudomonadati</taxon>
        <taxon>Thermodesulfobacteriota</taxon>
        <taxon>Thermodesulfobacteria</taxon>
        <taxon>Thermodesulfobacteriales</taxon>
        <taxon>Thermodesulfobacteriaceae</taxon>
        <taxon>Thermodesulfobacterium</taxon>
    </lineage>
</organism>
<accession>A0A7V6CEC5</accession>
<dbReference type="InterPro" id="IPR007696">
    <property type="entry name" value="DNA_mismatch_repair_MutS_core"/>
</dbReference>
<dbReference type="SMART" id="SM00534">
    <property type="entry name" value="MUTSac"/>
    <property type="match status" value="1"/>
</dbReference>
<dbReference type="NCBIfam" id="TIGR01069">
    <property type="entry name" value="mutS2"/>
    <property type="match status" value="1"/>
</dbReference>
<evidence type="ECO:0000313" key="10">
    <source>
        <dbReference type="EMBL" id="HHQ16708.1"/>
    </source>
</evidence>
<feature type="domain" description="Smr" evidence="9">
    <location>
        <begin position="690"/>
        <end position="761"/>
    </location>
</feature>
<comment type="function">
    <text evidence="7">Endonuclease that is involved in the suppression of homologous recombination and thus may have a key role in the control of bacterial genetic diversity.</text>
</comment>
<dbReference type="HAMAP" id="MF_00092">
    <property type="entry name" value="MutS2"/>
    <property type="match status" value="1"/>
</dbReference>
<dbReference type="SUPFAM" id="SSF160443">
    <property type="entry name" value="SMR domain-like"/>
    <property type="match status" value="1"/>
</dbReference>
<dbReference type="PANTHER" id="PTHR48466:SF2">
    <property type="entry name" value="OS10G0509000 PROTEIN"/>
    <property type="match status" value="1"/>
</dbReference>
<dbReference type="InterPro" id="IPR036063">
    <property type="entry name" value="Smr_dom_sf"/>
</dbReference>
<comment type="similarity">
    <text evidence="7">Belongs to the DNA mismatch repair MutS family. MutS2 subfamily.</text>
</comment>
<dbReference type="Gene3D" id="3.40.50.300">
    <property type="entry name" value="P-loop containing nucleotide triphosphate hydrolases"/>
    <property type="match status" value="1"/>
</dbReference>
<dbReference type="GO" id="GO:0030983">
    <property type="term" value="F:mismatched DNA binding"/>
    <property type="evidence" value="ECO:0007669"/>
    <property type="project" value="InterPro"/>
</dbReference>
<dbReference type="GO" id="GO:0004519">
    <property type="term" value="F:endonuclease activity"/>
    <property type="evidence" value="ECO:0007669"/>
    <property type="project" value="UniProtKB-UniRule"/>
</dbReference>
<dbReference type="EMBL" id="DRWR01000125">
    <property type="protein sequence ID" value="HHQ16708.1"/>
    <property type="molecule type" value="Genomic_DNA"/>
</dbReference>
<evidence type="ECO:0000256" key="5">
    <source>
        <dbReference type="ARBA" id="ARBA00022884"/>
    </source>
</evidence>
<dbReference type="AlphaFoldDB" id="A0A7V6CEC5"/>
<dbReference type="PANTHER" id="PTHR48466">
    <property type="entry name" value="OS10G0509000 PROTEIN-RELATED"/>
    <property type="match status" value="1"/>
</dbReference>
<evidence type="ECO:0000259" key="9">
    <source>
        <dbReference type="PROSITE" id="PS50828"/>
    </source>
</evidence>
<comment type="subunit">
    <text evidence="7">Homodimer. Binds to stalled ribosomes, contacting rRNA.</text>
</comment>
<dbReference type="PIRSF" id="PIRSF005814">
    <property type="entry name" value="MutS_YshD"/>
    <property type="match status" value="1"/>
</dbReference>
<evidence type="ECO:0000256" key="2">
    <source>
        <dbReference type="ARBA" id="ARBA00022741"/>
    </source>
</evidence>
<dbReference type="GO" id="GO:0005524">
    <property type="term" value="F:ATP binding"/>
    <property type="evidence" value="ECO:0007669"/>
    <property type="project" value="UniProtKB-UniRule"/>
</dbReference>
<protein>
    <recommendedName>
        <fullName evidence="7">Endonuclease MutS2</fullName>
        <ecNumber evidence="7">3.1.-.-</ecNumber>
    </recommendedName>
    <alternativeName>
        <fullName evidence="7">Ribosome-associated protein quality control-upstream factor</fullName>
        <shortName evidence="7">RQC-upstream factor</shortName>
        <shortName evidence="7">RqcU</shortName>
        <ecNumber evidence="7">3.6.4.-</ecNumber>
    </alternativeName>
</protein>
<reference evidence="10" key="1">
    <citation type="journal article" date="2020" name="mSystems">
        <title>Genome- and Community-Level Interaction Insights into Carbon Utilization and Element Cycling Functions of Hydrothermarchaeota in Hydrothermal Sediment.</title>
        <authorList>
            <person name="Zhou Z."/>
            <person name="Liu Y."/>
            <person name="Xu W."/>
            <person name="Pan J."/>
            <person name="Luo Z.H."/>
            <person name="Li M."/>
        </authorList>
    </citation>
    <scope>NUCLEOTIDE SEQUENCE [LARGE SCALE GENOMIC DNA]</scope>
    <source>
        <strain evidence="10">SpSt-106</strain>
    </source>
</reference>
<dbReference type="EC" id="3.6.4.-" evidence="7"/>
<dbReference type="GO" id="GO:0140664">
    <property type="term" value="F:ATP-dependent DNA damage sensor activity"/>
    <property type="evidence" value="ECO:0007669"/>
    <property type="project" value="InterPro"/>
</dbReference>
<evidence type="ECO:0000256" key="7">
    <source>
        <dbReference type="HAMAP-Rule" id="MF_00092"/>
    </source>
</evidence>
<keyword evidence="1 7" id="KW-0699">rRNA-binding</keyword>
<keyword evidence="6 7" id="KW-0238">DNA-binding</keyword>
<dbReference type="EC" id="3.1.-.-" evidence="7"/>
<dbReference type="GO" id="GO:0016887">
    <property type="term" value="F:ATP hydrolysis activity"/>
    <property type="evidence" value="ECO:0007669"/>
    <property type="project" value="InterPro"/>
</dbReference>
<keyword evidence="2 7" id="KW-0547">Nucleotide-binding</keyword>
<dbReference type="Pfam" id="PF20297">
    <property type="entry name" value="MSSS"/>
    <property type="match status" value="1"/>
</dbReference>
<dbReference type="PROSITE" id="PS50828">
    <property type="entry name" value="SMR"/>
    <property type="match status" value="1"/>
</dbReference>
<dbReference type="Pfam" id="PF01713">
    <property type="entry name" value="Smr"/>
    <property type="match status" value="1"/>
</dbReference>
<dbReference type="InterPro" id="IPR036187">
    <property type="entry name" value="DNA_mismatch_repair_MutS_sf"/>
</dbReference>
<dbReference type="InterPro" id="IPR045076">
    <property type="entry name" value="MutS"/>
</dbReference>
<evidence type="ECO:0000256" key="4">
    <source>
        <dbReference type="ARBA" id="ARBA00022840"/>
    </source>
</evidence>
<dbReference type="Gene3D" id="3.30.1370.110">
    <property type="match status" value="1"/>
</dbReference>
<dbReference type="SMART" id="SM00533">
    <property type="entry name" value="MUTSd"/>
    <property type="match status" value="1"/>
</dbReference>
<keyword evidence="4 7" id="KW-0067">ATP-binding</keyword>
<dbReference type="SUPFAM" id="SSF48334">
    <property type="entry name" value="DNA repair protein MutS, domain III"/>
    <property type="match status" value="1"/>
</dbReference>